<dbReference type="AlphaFoldDB" id="A0A8S9FZ42"/>
<sequence length="179" mass="19187">MSKITYPRGDLLDTLSVKALERKFQKETGPKNKLSSSTDGQVRPNARPARPSAELDLSSSADGRAGSNARPVQPSTKMDQSSSADGRSGSNAQPAQPSTKLDQSSSTDGRAGSKVRPARPSAELDQSSSTDGRARTIALFSSCLQCSSPKIVSNSLLFCIDRSYHWNFIIGSVRTHFPE</sequence>
<comment type="caution">
    <text evidence="2">The sequence shown here is derived from an EMBL/GenBank/DDBJ whole genome shotgun (WGS) entry which is preliminary data.</text>
</comment>
<evidence type="ECO:0000313" key="2">
    <source>
        <dbReference type="EMBL" id="KAF2537646.1"/>
    </source>
</evidence>
<dbReference type="EMBL" id="QGKW02002228">
    <property type="protein sequence ID" value="KAF2537646.1"/>
    <property type="molecule type" value="Genomic_DNA"/>
</dbReference>
<feature type="compositionally biased region" description="Polar residues" evidence="1">
    <location>
        <begin position="73"/>
        <end position="108"/>
    </location>
</feature>
<evidence type="ECO:0000256" key="1">
    <source>
        <dbReference type="SAM" id="MobiDB-lite"/>
    </source>
</evidence>
<gene>
    <name evidence="2" type="ORF">F2Q68_00020517</name>
</gene>
<protein>
    <submittedName>
        <fullName evidence="2">Uncharacterized protein</fullName>
    </submittedName>
</protein>
<dbReference type="Proteomes" id="UP000712281">
    <property type="component" value="Unassembled WGS sequence"/>
</dbReference>
<evidence type="ECO:0000313" key="3">
    <source>
        <dbReference type="Proteomes" id="UP000712281"/>
    </source>
</evidence>
<accession>A0A8S9FZ42</accession>
<reference evidence="2" key="1">
    <citation type="submission" date="2019-12" db="EMBL/GenBank/DDBJ databases">
        <title>Genome sequencing and annotation of Brassica cretica.</title>
        <authorList>
            <person name="Studholme D.J."/>
            <person name="Sarris P.F."/>
        </authorList>
    </citation>
    <scope>NUCLEOTIDE SEQUENCE</scope>
    <source>
        <strain evidence="2">PFS-001/15</strain>
        <tissue evidence="2">Leaf</tissue>
    </source>
</reference>
<proteinExistence type="predicted"/>
<name>A0A8S9FZ42_BRACR</name>
<organism evidence="2 3">
    <name type="scientific">Brassica cretica</name>
    <name type="common">Mustard</name>
    <dbReference type="NCBI Taxonomy" id="69181"/>
    <lineage>
        <taxon>Eukaryota</taxon>
        <taxon>Viridiplantae</taxon>
        <taxon>Streptophyta</taxon>
        <taxon>Embryophyta</taxon>
        <taxon>Tracheophyta</taxon>
        <taxon>Spermatophyta</taxon>
        <taxon>Magnoliopsida</taxon>
        <taxon>eudicotyledons</taxon>
        <taxon>Gunneridae</taxon>
        <taxon>Pentapetalae</taxon>
        <taxon>rosids</taxon>
        <taxon>malvids</taxon>
        <taxon>Brassicales</taxon>
        <taxon>Brassicaceae</taxon>
        <taxon>Brassiceae</taxon>
        <taxon>Brassica</taxon>
    </lineage>
</organism>
<feature type="region of interest" description="Disordered" evidence="1">
    <location>
        <begin position="23"/>
        <end position="131"/>
    </location>
</feature>